<evidence type="ECO:0000313" key="1">
    <source>
        <dbReference type="EMBL" id="ABJ57073.1"/>
    </source>
</evidence>
<proteinExistence type="predicted"/>
<keyword evidence="2" id="KW-1185">Reference proteome</keyword>
<dbReference type="KEGG" id="ooe:OEOE_1179"/>
<gene>
    <name evidence="1" type="ordered locus">OEOE_1179</name>
</gene>
<dbReference type="Proteomes" id="UP000000774">
    <property type="component" value="Chromosome"/>
</dbReference>
<reference evidence="1 2" key="1">
    <citation type="journal article" date="2006" name="Proc. Natl. Acad. Sci. U.S.A.">
        <title>Comparative genomics of the lactic acid bacteria.</title>
        <authorList>
            <person name="Makarova K."/>
            <person name="Slesarev A."/>
            <person name="Wolf Y."/>
            <person name="Sorokin A."/>
            <person name="Mirkin B."/>
            <person name="Koonin E."/>
            <person name="Pavlov A."/>
            <person name="Pavlova N."/>
            <person name="Karamychev V."/>
            <person name="Polouchine N."/>
            <person name="Shakhova V."/>
            <person name="Grigoriev I."/>
            <person name="Lou Y."/>
            <person name="Rohksar D."/>
            <person name="Lucas S."/>
            <person name="Huang K."/>
            <person name="Goodstein D.M."/>
            <person name="Hawkins T."/>
            <person name="Plengvidhya V."/>
            <person name="Welker D."/>
            <person name="Hughes J."/>
            <person name="Goh Y."/>
            <person name="Benson A."/>
            <person name="Baldwin K."/>
            <person name="Lee J.H."/>
            <person name="Diaz-Muniz I."/>
            <person name="Dosti B."/>
            <person name="Smeianov V."/>
            <person name="Wechter W."/>
            <person name="Barabote R."/>
            <person name="Lorca G."/>
            <person name="Altermann E."/>
            <person name="Barrangou R."/>
            <person name="Ganesan B."/>
            <person name="Xie Y."/>
            <person name="Rawsthorne H."/>
            <person name="Tamir D."/>
            <person name="Parker C."/>
            <person name="Breidt F."/>
            <person name="Broadbent J."/>
            <person name="Hutkins R."/>
            <person name="O'Sullivan D."/>
            <person name="Steele J."/>
            <person name="Unlu G."/>
            <person name="Saier M."/>
            <person name="Klaenhammer T."/>
            <person name="Richardson P."/>
            <person name="Kozyavkin S."/>
            <person name="Weimer B."/>
            <person name="Mills D."/>
        </authorList>
    </citation>
    <scope>NUCLEOTIDE SEQUENCE [LARGE SCALE GENOMIC DNA]</scope>
    <source>
        <strain evidence="2">ATCC BAA-331 / PSU-1</strain>
    </source>
</reference>
<dbReference type="AlphaFoldDB" id="Q04EP9"/>
<accession>Q04EP9</accession>
<sequence length="49" mass="5919">MHIFLFVSLLLIISLFIHTFFALSISIKFFSFFYHKNEILIMIISFFID</sequence>
<name>Q04EP9_OENOB</name>
<protein>
    <submittedName>
        <fullName evidence="1">Uncharacterized protein</fullName>
    </submittedName>
</protein>
<dbReference type="HOGENOM" id="CLU_3138417_0_0_9"/>
<organism evidence="1 2">
    <name type="scientific">Oenococcus oeni (strain ATCC BAA-331 / PSU-1)</name>
    <dbReference type="NCBI Taxonomy" id="203123"/>
    <lineage>
        <taxon>Bacteria</taxon>
        <taxon>Bacillati</taxon>
        <taxon>Bacillota</taxon>
        <taxon>Bacilli</taxon>
        <taxon>Lactobacillales</taxon>
        <taxon>Lactobacillaceae</taxon>
        <taxon>Oenococcus</taxon>
    </lineage>
</organism>
<dbReference type="EMBL" id="CP000411">
    <property type="protein sequence ID" value="ABJ57073.1"/>
    <property type="molecule type" value="Genomic_DNA"/>
</dbReference>
<evidence type="ECO:0000313" key="2">
    <source>
        <dbReference type="Proteomes" id="UP000000774"/>
    </source>
</evidence>